<dbReference type="Pfam" id="PF01522">
    <property type="entry name" value="Polysacc_deac_1"/>
    <property type="match status" value="1"/>
</dbReference>
<dbReference type="GO" id="GO:0016810">
    <property type="term" value="F:hydrolase activity, acting on carbon-nitrogen (but not peptide) bonds"/>
    <property type="evidence" value="ECO:0007669"/>
    <property type="project" value="InterPro"/>
</dbReference>
<sequence>MALPEDYLTYPHRSYGMDQTLYPWRPATERPKIAWPDGNTAAAMIVVPLEFHRLNPQGKPFKHPGAMQTTYPDLRHFTTRDYGNRVGVFRILDALKARGLKAVFPINAVLLERARPLVEAILADGHEIAAYGWEADCIHWSGLEPGVEAEWIGRTRDAFDRAGLKPRAWMSPARQQSFQTLELIAEAGFDICLDWEQDTVPVPMQTDKGVVWAAPLSNELDDRTLLTVRLQTEDEWADQVLEAIRLHKAEADRFGGQVVGFILTPYVSGLPFRMKTVRRVLDGLAQDDAVWTAGVSEIVEAARG</sequence>
<dbReference type="eggNOG" id="COG0726">
    <property type="taxonomic scope" value="Bacteria"/>
</dbReference>
<proteinExistence type="inferred from homology"/>
<comment type="function">
    <text evidence="1">Is involved in generating a small heat-stable compound (Nod), an acylated oligomer of N-acetylglucosamine, that stimulates mitosis in various plant protoplasts.</text>
</comment>
<dbReference type="STRING" id="588932.DA69_03040"/>
<comment type="similarity">
    <text evidence="2">Belongs to the polysaccharide deacetylase family.</text>
</comment>
<reference evidence="6 7" key="1">
    <citation type="journal article" date="2014" name="Genome Announc.">
        <title>Genome Sequence of a Promising Hydrogen-Producing Facultative Anaerobic Bacterium, Brevundimonas naejangsanensis Strain B1.</title>
        <authorList>
            <person name="Su H."/>
            <person name="Zhang T."/>
            <person name="Bao M."/>
            <person name="Jiang Y."/>
            <person name="Wang Y."/>
            <person name="Tan T."/>
        </authorList>
    </citation>
    <scope>NUCLEOTIDE SEQUENCE [LARGE SCALE GENOMIC DNA]</scope>
    <source>
        <strain evidence="6 7">B1</strain>
    </source>
</reference>
<evidence type="ECO:0000256" key="2">
    <source>
        <dbReference type="ARBA" id="ARBA00010973"/>
    </source>
</evidence>
<evidence type="ECO:0000313" key="6">
    <source>
        <dbReference type="EMBL" id="ANF53817.1"/>
    </source>
</evidence>
<name>A0A172Y3M9_9CAUL</name>
<dbReference type="PANTHER" id="PTHR43123:SF4">
    <property type="entry name" value="POLYSACCHARIDE DEACETYLASE"/>
    <property type="match status" value="1"/>
</dbReference>
<dbReference type="GO" id="GO:0005975">
    <property type="term" value="P:carbohydrate metabolic process"/>
    <property type="evidence" value="ECO:0007669"/>
    <property type="project" value="InterPro"/>
</dbReference>
<dbReference type="AlphaFoldDB" id="A0A172Y3M9"/>
<protein>
    <recommendedName>
        <fullName evidence="3">Chitooligosaccharide deacetylase</fullName>
    </recommendedName>
    <alternativeName>
        <fullName evidence="4">Nodulation protein B</fullName>
    </alternativeName>
</protein>
<feature type="domain" description="NodB homology" evidence="5">
    <location>
        <begin position="79"/>
        <end position="190"/>
    </location>
</feature>
<dbReference type="RefSeq" id="WP_025977520.1">
    <property type="nucleotide sequence ID" value="NZ_CP015614.1"/>
</dbReference>
<dbReference type="PANTHER" id="PTHR43123">
    <property type="entry name" value="POLYSACCHARIDE DEACETYLASE-RELATED"/>
    <property type="match status" value="1"/>
</dbReference>
<dbReference type="SUPFAM" id="SSF88713">
    <property type="entry name" value="Glycoside hydrolase/deacetylase"/>
    <property type="match status" value="1"/>
</dbReference>
<evidence type="ECO:0000256" key="4">
    <source>
        <dbReference type="ARBA" id="ARBA00032976"/>
    </source>
</evidence>
<accession>A0A172Y3M9</accession>
<evidence type="ECO:0000259" key="5">
    <source>
        <dbReference type="Pfam" id="PF01522"/>
    </source>
</evidence>
<dbReference type="KEGG" id="bne:DA69_03040"/>
<dbReference type="Gene3D" id="3.20.20.370">
    <property type="entry name" value="Glycoside hydrolase/deacetylase"/>
    <property type="match status" value="1"/>
</dbReference>
<evidence type="ECO:0000256" key="1">
    <source>
        <dbReference type="ARBA" id="ARBA00003236"/>
    </source>
</evidence>
<dbReference type="InterPro" id="IPR002509">
    <property type="entry name" value="NODB_dom"/>
</dbReference>
<keyword evidence="7" id="KW-1185">Reference proteome</keyword>
<dbReference type="Proteomes" id="UP000077603">
    <property type="component" value="Chromosome"/>
</dbReference>
<dbReference type="InterPro" id="IPR011330">
    <property type="entry name" value="Glyco_hydro/deAcase_b/a-brl"/>
</dbReference>
<dbReference type="EMBL" id="CP015614">
    <property type="protein sequence ID" value="ANF53817.1"/>
    <property type="molecule type" value="Genomic_DNA"/>
</dbReference>
<dbReference type="OrthoDB" id="9784220at2"/>
<evidence type="ECO:0000256" key="3">
    <source>
        <dbReference type="ARBA" id="ARBA00020071"/>
    </source>
</evidence>
<evidence type="ECO:0000313" key="7">
    <source>
        <dbReference type="Proteomes" id="UP000077603"/>
    </source>
</evidence>
<gene>
    <name evidence="6" type="ORF">DA69_03040</name>
</gene>
<organism evidence="6 7">
    <name type="scientific">Brevundimonas naejangsanensis</name>
    <dbReference type="NCBI Taxonomy" id="588932"/>
    <lineage>
        <taxon>Bacteria</taxon>
        <taxon>Pseudomonadati</taxon>
        <taxon>Pseudomonadota</taxon>
        <taxon>Alphaproteobacteria</taxon>
        <taxon>Caulobacterales</taxon>
        <taxon>Caulobacteraceae</taxon>
        <taxon>Brevundimonas</taxon>
    </lineage>
</organism>